<gene>
    <name evidence="1" type="ORF">BDEG_27535</name>
</gene>
<dbReference type="VEuPathDB" id="FungiDB:BDEG_27535"/>
<name>A0A177WXD3_BATDL</name>
<accession>A0A177WXD3</accession>
<evidence type="ECO:0000313" key="2">
    <source>
        <dbReference type="Proteomes" id="UP000077115"/>
    </source>
</evidence>
<protein>
    <submittedName>
        <fullName evidence="1">Uncharacterized protein</fullName>
    </submittedName>
</protein>
<organism evidence="1 2">
    <name type="scientific">Batrachochytrium dendrobatidis (strain JEL423)</name>
    <dbReference type="NCBI Taxonomy" id="403673"/>
    <lineage>
        <taxon>Eukaryota</taxon>
        <taxon>Fungi</taxon>
        <taxon>Fungi incertae sedis</taxon>
        <taxon>Chytridiomycota</taxon>
        <taxon>Chytridiomycota incertae sedis</taxon>
        <taxon>Chytridiomycetes</taxon>
        <taxon>Rhizophydiales</taxon>
        <taxon>Rhizophydiales incertae sedis</taxon>
        <taxon>Batrachochytrium</taxon>
    </lineage>
</organism>
<sequence length="110" mass="12214">MEKSSNIKSPAEADGYRLKKTYSSHDNGQKTLALTIKYNSGIIALEMTDSSFCASITQKTLAGFLSRTSGCNRKDVRFIAISEMRMVTISGGIYIRLDRNTGQSFANYRN</sequence>
<reference evidence="1 2" key="1">
    <citation type="submission" date="2006-10" db="EMBL/GenBank/DDBJ databases">
        <title>The Genome Sequence of Batrachochytrium dendrobatidis JEL423.</title>
        <authorList>
            <consortium name="The Broad Institute Genome Sequencing Platform"/>
            <person name="Birren B."/>
            <person name="Lander E."/>
            <person name="Galagan J."/>
            <person name="Cuomo C."/>
            <person name="Devon K."/>
            <person name="Jaffe D."/>
            <person name="Butler J."/>
            <person name="Alvarez P."/>
            <person name="Gnerre S."/>
            <person name="Grabherr M."/>
            <person name="Kleber M."/>
            <person name="Mauceli E."/>
            <person name="Brockman W."/>
            <person name="Young S."/>
            <person name="LaButti K."/>
            <person name="Sykes S."/>
            <person name="DeCaprio D."/>
            <person name="Crawford M."/>
            <person name="Koehrsen M."/>
            <person name="Engels R."/>
            <person name="Montgomery P."/>
            <person name="Pearson M."/>
            <person name="Howarth C."/>
            <person name="Larson L."/>
            <person name="White J."/>
            <person name="O'Leary S."/>
            <person name="Kodira C."/>
            <person name="Zeng Q."/>
            <person name="Yandava C."/>
            <person name="Alvarado L."/>
            <person name="Longcore J."/>
            <person name="James T."/>
        </authorList>
    </citation>
    <scope>NUCLEOTIDE SEQUENCE [LARGE SCALE GENOMIC DNA]</scope>
    <source>
        <strain evidence="1 2">JEL423</strain>
    </source>
</reference>
<evidence type="ECO:0000313" key="1">
    <source>
        <dbReference type="EMBL" id="OAJ44285.1"/>
    </source>
</evidence>
<proteinExistence type="predicted"/>
<dbReference type="Proteomes" id="UP000077115">
    <property type="component" value="Unassembled WGS sequence"/>
</dbReference>
<dbReference type="EMBL" id="DS022312">
    <property type="protein sequence ID" value="OAJ44285.1"/>
    <property type="molecule type" value="Genomic_DNA"/>
</dbReference>
<reference evidence="1 2" key="2">
    <citation type="submission" date="2016-05" db="EMBL/GenBank/DDBJ databases">
        <title>Lineage-specific infection strategies underlie the spectrum of fungal disease in amphibians.</title>
        <authorList>
            <person name="Cuomo C.A."/>
            <person name="Farrer R.A."/>
            <person name="James T."/>
            <person name="Longcore J."/>
            <person name="Birren B."/>
        </authorList>
    </citation>
    <scope>NUCLEOTIDE SEQUENCE [LARGE SCALE GENOMIC DNA]</scope>
    <source>
        <strain evidence="1 2">JEL423</strain>
    </source>
</reference>
<dbReference type="AlphaFoldDB" id="A0A177WXD3"/>